<keyword evidence="2" id="KW-1185">Reference proteome</keyword>
<gene>
    <name evidence="1" type="ORF">C0V70_15060</name>
</gene>
<dbReference type="KEGG" id="bsto:C0V70_15060"/>
<proteinExistence type="predicted"/>
<dbReference type="OrthoDB" id="10005858at2"/>
<protein>
    <submittedName>
        <fullName evidence="1">Uncharacterized protein</fullName>
    </submittedName>
</protein>
<reference evidence="1 2" key="1">
    <citation type="submission" date="2018-01" db="EMBL/GenBank/DDBJ databases">
        <title>Complete genome sequence of Bacteriovorax stolpii DSM12778.</title>
        <authorList>
            <person name="Tang B."/>
            <person name="Chang J."/>
        </authorList>
    </citation>
    <scope>NUCLEOTIDE SEQUENCE [LARGE SCALE GENOMIC DNA]</scope>
    <source>
        <strain evidence="1 2">DSM 12778</strain>
    </source>
</reference>
<name>A0A2K9NV53_BACTC</name>
<dbReference type="Proteomes" id="UP000235584">
    <property type="component" value="Chromosome"/>
</dbReference>
<sequence>MKVLILSFFSFLLISTASAGLEEIFGNAEIGDQCGSDYQCQTLCCKGNNEGSLTCAEHNSQQSCSKPAGETCISNEFCKSEYVTVCKVVRTGVGADGSPMCTLRCSPTLVKGSCVNSICRYPVSPPIPSFDPKDCSNAVDP</sequence>
<dbReference type="AlphaFoldDB" id="A0A2K9NV53"/>
<organism evidence="1 2">
    <name type="scientific">Bacteriovorax stolpii</name>
    <name type="common">Bdellovibrio stolpii</name>
    <dbReference type="NCBI Taxonomy" id="960"/>
    <lineage>
        <taxon>Bacteria</taxon>
        <taxon>Pseudomonadati</taxon>
        <taxon>Bdellovibrionota</taxon>
        <taxon>Bacteriovoracia</taxon>
        <taxon>Bacteriovoracales</taxon>
        <taxon>Bacteriovoracaceae</taxon>
        <taxon>Bacteriovorax</taxon>
    </lineage>
</organism>
<evidence type="ECO:0000313" key="1">
    <source>
        <dbReference type="EMBL" id="AUN99401.1"/>
    </source>
</evidence>
<dbReference type="RefSeq" id="WP_102244692.1">
    <property type="nucleotide sequence ID" value="NZ_CP025704.1"/>
</dbReference>
<dbReference type="EMBL" id="CP025704">
    <property type="protein sequence ID" value="AUN99401.1"/>
    <property type="molecule type" value="Genomic_DNA"/>
</dbReference>
<evidence type="ECO:0000313" key="2">
    <source>
        <dbReference type="Proteomes" id="UP000235584"/>
    </source>
</evidence>
<accession>A0A2K9NV53</accession>